<dbReference type="CDD" id="cd14728">
    <property type="entry name" value="Ere-like"/>
    <property type="match status" value="1"/>
</dbReference>
<dbReference type="InterPro" id="IPR007815">
    <property type="entry name" value="Emycin_Estase"/>
</dbReference>
<evidence type="ECO:0000256" key="1">
    <source>
        <dbReference type="SAM" id="MobiDB-lite"/>
    </source>
</evidence>
<dbReference type="Gene3D" id="1.20.1440.30">
    <property type="entry name" value="Biosynthetic Protein domain"/>
    <property type="match status" value="1"/>
</dbReference>
<name>A0A3R9LWS9_9BACT</name>
<dbReference type="OrthoDB" id="9810066at2"/>
<gene>
    <name evidence="2" type="ORF">EI290_15590</name>
</gene>
<dbReference type="InterPro" id="IPR052036">
    <property type="entry name" value="Hydrolase/PRTase-associated"/>
</dbReference>
<evidence type="ECO:0000313" key="3">
    <source>
        <dbReference type="Proteomes" id="UP000280066"/>
    </source>
</evidence>
<dbReference type="GO" id="GO:0046677">
    <property type="term" value="P:response to antibiotic"/>
    <property type="evidence" value="ECO:0007669"/>
    <property type="project" value="InterPro"/>
</dbReference>
<evidence type="ECO:0000313" key="2">
    <source>
        <dbReference type="EMBL" id="RSK29761.1"/>
    </source>
</evidence>
<proteinExistence type="predicted"/>
<protein>
    <submittedName>
        <fullName evidence="2">Erythromycin esterase family protein</fullName>
    </submittedName>
</protein>
<sequence>MRCLYLLLFLILGPAIGCAQARLNLSFEPESNQLQPLLLWNTRVPALSARGLRLDTLTKAASGRGSLLLDLSAAEEPVGGAIYTSILPVDSMRGQTVTISGQLRTQNFTGKAFLYAHAQSATAGENLASHDDFTTPALPPNSEWRRVQIQLPVPAGATGLLLGMRFLGQGRVWLDDVRVEWGPGQRYHDQLLPGTEPLLLSPTVRRPNWDFERPSAALPDPRYRAQPDSIGPAHGRYSRRLEAGRAGAPIYAYLGQAPLDSSLRGKTLVVQGQLRYAAAPVPALYYTLLAESNGPAGRRGGRGPLQELPLNITPAQAGAGWQPFRVEVPTTWNAYYTQLVLGLRLGGTEPVWVDNVQLLVDGKPYAFPPDPAAPPLPTAAELAWLRQAAVPLRTAQPDAGDTKDLTALGTLVGKAQVIGLGEMTYGSREIAQLRHRLLRYLIEQKGLRTVALEADAAACLALNSYLQTGQGTPRQLVQALGTYSSPETLALIQWLRAYNERATIKVQVWGLECQQPAALTAFLREMLPERATTLRNWLDELGRQLQQLPAADIRLNPYTEPGKTDTRLTTVRATLQRVRMALNEQNRLSGSLLLPEVDLQRQLLLLLEQFVGQHTLDPDLSGTYRANALAENIHWLHQQAGGRQLAVLAHNSVLAATDGSGQRLRATYGSGYVALGMVFNTGTFRTMDGNAGFRTAVAAAAGPGSYEHYFQAARLPLSYLNLRSADLSAGTQWLYQNLLLRDVGHALPLTQFLRHDLRREFDAVLFLPSTTALPPLP</sequence>
<dbReference type="Gene3D" id="3.30.1870.10">
    <property type="entry name" value="EreA-like, domain 2"/>
    <property type="match status" value="1"/>
</dbReference>
<dbReference type="Pfam" id="PF05139">
    <property type="entry name" value="Erythro_esteras"/>
    <property type="match status" value="1"/>
</dbReference>
<dbReference type="Gene3D" id="2.60.120.260">
    <property type="entry name" value="Galactose-binding domain-like"/>
    <property type="match status" value="1"/>
</dbReference>
<dbReference type="AlphaFoldDB" id="A0A3R9LWS9"/>
<accession>A0A3R9LWS9</accession>
<organism evidence="2 3">
    <name type="scientific">Hymenobacter metallilatus</name>
    <dbReference type="NCBI Taxonomy" id="2493666"/>
    <lineage>
        <taxon>Bacteria</taxon>
        <taxon>Pseudomonadati</taxon>
        <taxon>Bacteroidota</taxon>
        <taxon>Cytophagia</taxon>
        <taxon>Cytophagales</taxon>
        <taxon>Hymenobacteraceae</taxon>
        <taxon>Hymenobacter</taxon>
    </lineage>
</organism>
<dbReference type="PANTHER" id="PTHR31299:SF0">
    <property type="entry name" value="ESTERASE, PUTATIVE (AFU_ORTHOLOGUE AFUA_1G05850)-RELATED"/>
    <property type="match status" value="1"/>
</dbReference>
<dbReference type="SUPFAM" id="SSF159501">
    <property type="entry name" value="EreA/ChaN-like"/>
    <property type="match status" value="1"/>
</dbReference>
<dbReference type="EMBL" id="RWIS01000011">
    <property type="protein sequence ID" value="RSK29761.1"/>
    <property type="molecule type" value="Genomic_DNA"/>
</dbReference>
<dbReference type="Proteomes" id="UP000280066">
    <property type="component" value="Unassembled WGS sequence"/>
</dbReference>
<comment type="caution">
    <text evidence="2">The sequence shown here is derived from an EMBL/GenBank/DDBJ whole genome shotgun (WGS) entry which is preliminary data.</text>
</comment>
<feature type="region of interest" description="Disordered" evidence="1">
    <location>
        <begin position="212"/>
        <end position="235"/>
    </location>
</feature>
<dbReference type="Gene3D" id="3.40.1660.10">
    <property type="entry name" value="EreA-like (biosynthetic domain)"/>
    <property type="match status" value="1"/>
</dbReference>
<reference evidence="2 3" key="1">
    <citation type="submission" date="2018-12" db="EMBL/GenBank/DDBJ databases">
        <authorList>
            <person name="Feng G."/>
            <person name="Zhu H."/>
        </authorList>
    </citation>
    <scope>NUCLEOTIDE SEQUENCE [LARGE SCALE GENOMIC DNA]</scope>
    <source>
        <strain evidence="2 3">9PBR-2</strain>
    </source>
</reference>
<keyword evidence="3" id="KW-1185">Reference proteome</keyword>
<dbReference type="PANTHER" id="PTHR31299">
    <property type="entry name" value="ESTERASE, PUTATIVE (AFU_ORTHOLOGUE AFUA_1G05850)-RELATED"/>
    <property type="match status" value="1"/>
</dbReference>